<sequence length="319" mass="36441">MKNYSLTKLKPVHFFASGTALTILLFVLIFGFQSNINNDDDKNQSSSQFIITQPEIPDEVYLFGEKLPLENFEVYERLDREMIVNAYWHSATILALKRANRWFPVIEPILKKNNIPDDFKYLAVAESNLENVVSPAGATGFWQFIKSAAVKYGLEVNDEVDERYDVEKSTEAACRYLKDAYQKFGSWTMAAAAYNAGINGIDKWSSLQKTNNYYNLVLGIETSRYIARVAAIKIIMENPEKYGFSLAEKDLYKPLKYKEVVLDSSVSDFANYASSLGINYKTLKLYNPWLRDTLLKNKEGKKYVIKIPEEGSIKLIGEN</sequence>
<dbReference type="EMBL" id="CP003418">
    <property type="protein sequence ID" value="AFH50875.1"/>
    <property type="molecule type" value="Genomic_DNA"/>
</dbReference>
<evidence type="ECO:0000256" key="2">
    <source>
        <dbReference type="SAM" id="Phobius"/>
    </source>
</evidence>
<accession>I0APG8</accession>
<dbReference type="PANTHER" id="PTHR37423">
    <property type="entry name" value="SOLUBLE LYTIC MUREIN TRANSGLYCOSYLASE-RELATED"/>
    <property type="match status" value="1"/>
</dbReference>
<proteinExistence type="inferred from homology"/>
<dbReference type="RefSeq" id="WP_014562010.1">
    <property type="nucleotide sequence ID" value="NC_017464.1"/>
</dbReference>
<dbReference type="InterPro" id="IPR023346">
    <property type="entry name" value="Lysozyme-like_dom_sf"/>
</dbReference>
<keyword evidence="5" id="KW-1185">Reference proteome</keyword>
<gene>
    <name evidence="4" type="ordered locus">IALB_3172</name>
</gene>
<evidence type="ECO:0000256" key="1">
    <source>
        <dbReference type="ARBA" id="ARBA00007734"/>
    </source>
</evidence>
<feature type="domain" description="Transglycosylase SLT" evidence="3">
    <location>
        <begin position="107"/>
        <end position="215"/>
    </location>
</feature>
<dbReference type="Gene3D" id="1.10.530.10">
    <property type="match status" value="1"/>
</dbReference>
<dbReference type="OrthoDB" id="9815002at2"/>
<name>I0APG8_IGNAJ</name>
<evidence type="ECO:0000313" key="4">
    <source>
        <dbReference type="EMBL" id="AFH50875.1"/>
    </source>
</evidence>
<dbReference type="PATRIC" id="fig|945713.3.peg.3198"/>
<dbReference type="SUPFAM" id="SSF53955">
    <property type="entry name" value="Lysozyme-like"/>
    <property type="match status" value="1"/>
</dbReference>
<feature type="transmembrane region" description="Helical" evidence="2">
    <location>
        <begin position="12"/>
        <end position="32"/>
    </location>
</feature>
<keyword evidence="2" id="KW-0472">Membrane</keyword>
<keyword evidence="2" id="KW-0812">Transmembrane</keyword>
<dbReference type="Proteomes" id="UP000007394">
    <property type="component" value="Chromosome"/>
</dbReference>
<comment type="similarity">
    <text evidence="1">Belongs to the transglycosylase Slt family.</text>
</comment>
<dbReference type="STRING" id="945713.IALB_3172"/>
<organism evidence="4 5">
    <name type="scientific">Ignavibacterium album (strain DSM 19864 / JCM 16511 / NBRC 101810 / Mat9-16)</name>
    <dbReference type="NCBI Taxonomy" id="945713"/>
    <lineage>
        <taxon>Bacteria</taxon>
        <taxon>Pseudomonadati</taxon>
        <taxon>Ignavibacteriota</taxon>
        <taxon>Ignavibacteria</taxon>
        <taxon>Ignavibacteriales</taxon>
        <taxon>Ignavibacteriaceae</taxon>
        <taxon>Ignavibacterium</taxon>
    </lineage>
</organism>
<evidence type="ECO:0000313" key="5">
    <source>
        <dbReference type="Proteomes" id="UP000007394"/>
    </source>
</evidence>
<dbReference type="InterPro" id="IPR008258">
    <property type="entry name" value="Transglycosylase_SLT_dom_1"/>
</dbReference>
<dbReference type="PANTHER" id="PTHR37423:SF2">
    <property type="entry name" value="MEMBRANE-BOUND LYTIC MUREIN TRANSGLYCOSYLASE C"/>
    <property type="match status" value="1"/>
</dbReference>
<protein>
    <submittedName>
        <fullName evidence="4">Soluble lytic murein transglycosylase-like protein</fullName>
    </submittedName>
</protein>
<dbReference type="AlphaFoldDB" id="I0APG8"/>
<dbReference type="CDD" id="cd16894">
    <property type="entry name" value="MltD-like"/>
    <property type="match status" value="1"/>
</dbReference>
<dbReference type="HOGENOM" id="CLU_009520_1_1_10"/>
<evidence type="ECO:0000259" key="3">
    <source>
        <dbReference type="Pfam" id="PF01464"/>
    </source>
</evidence>
<keyword evidence="2" id="KW-1133">Transmembrane helix</keyword>
<reference evidence="4 5" key="1">
    <citation type="journal article" date="2012" name="Front. Microbiol.">
        <title>Complete genome of Ignavibacterium album, a metabolically versatile, flagellated, facultative anaerobe from the phylum Chlorobi.</title>
        <authorList>
            <person name="Liu Z."/>
            <person name="Frigaard N.-U."/>
            <person name="Vogl K."/>
            <person name="Iino T."/>
            <person name="Ohkuma M."/>
            <person name="Overmann J."/>
            <person name="Bryant D.A."/>
        </authorList>
    </citation>
    <scope>NUCLEOTIDE SEQUENCE [LARGE SCALE GENOMIC DNA]</scope>
    <source>
        <strain evidence="5">DSM 19864 / JCM 16511 / NBRC 101810 / Mat9-16</strain>
    </source>
</reference>
<dbReference type="Pfam" id="PF01464">
    <property type="entry name" value="SLT"/>
    <property type="match status" value="1"/>
</dbReference>
<dbReference type="KEGG" id="ial:IALB_3172"/>
<dbReference type="eggNOG" id="COG0741">
    <property type="taxonomic scope" value="Bacteria"/>
</dbReference>